<dbReference type="InterPro" id="IPR013784">
    <property type="entry name" value="Carb-bd-like_fold"/>
</dbReference>
<name>A0AAJ2NRV9_ALKPS</name>
<dbReference type="GO" id="GO:0030246">
    <property type="term" value="F:carbohydrate binding"/>
    <property type="evidence" value="ECO:0007669"/>
    <property type="project" value="InterPro"/>
</dbReference>
<protein>
    <submittedName>
        <fullName evidence="2">PEGA domain-containing protein</fullName>
    </submittedName>
</protein>
<feature type="domain" description="PEGA" evidence="1">
    <location>
        <begin position="25"/>
        <end position="79"/>
    </location>
</feature>
<sequence>MDKDQGSIKFFRGKEWYAFTRAFKLYVNGEEIGKIKRGKEMIVEVSPGVHTVYASMDGFQTEEAEVTVDAGQTITFQVTGSTQSFVTLKML</sequence>
<dbReference type="Pfam" id="PF08308">
    <property type="entry name" value="PEGA"/>
    <property type="match status" value="1"/>
</dbReference>
<gene>
    <name evidence="2" type="ORF">RYX45_18515</name>
</gene>
<accession>A0AAJ2NRV9</accession>
<evidence type="ECO:0000313" key="2">
    <source>
        <dbReference type="EMBL" id="MDV2887182.1"/>
    </source>
</evidence>
<dbReference type="Proteomes" id="UP001285636">
    <property type="component" value="Unassembled WGS sequence"/>
</dbReference>
<dbReference type="EMBL" id="JAWJAY010000008">
    <property type="protein sequence ID" value="MDV2887182.1"/>
    <property type="molecule type" value="Genomic_DNA"/>
</dbReference>
<dbReference type="Gene3D" id="2.60.40.1120">
    <property type="entry name" value="Carboxypeptidase-like, regulatory domain"/>
    <property type="match status" value="1"/>
</dbReference>
<dbReference type="InterPro" id="IPR013229">
    <property type="entry name" value="PEGA"/>
</dbReference>
<evidence type="ECO:0000259" key="1">
    <source>
        <dbReference type="Pfam" id="PF08308"/>
    </source>
</evidence>
<reference evidence="2" key="1">
    <citation type="submission" date="2023-10" db="EMBL/GenBank/DDBJ databases">
        <title>Screening of Alkalihalophilus pseudofirmusBZ-TG-HK211 and Its Alleviation of Salt Stress on Rapeseed Growth.</title>
        <authorList>
            <person name="Zhao B."/>
            <person name="Guo T."/>
        </authorList>
    </citation>
    <scope>NUCLEOTIDE SEQUENCE</scope>
    <source>
        <strain evidence="2">BZ-TG-HK211</strain>
    </source>
</reference>
<evidence type="ECO:0000313" key="3">
    <source>
        <dbReference type="Proteomes" id="UP001285636"/>
    </source>
</evidence>
<comment type="caution">
    <text evidence="2">The sequence shown here is derived from an EMBL/GenBank/DDBJ whole genome shotgun (WGS) entry which is preliminary data.</text>
</comment>
<dbReference type="SUPFAM" id="SSF49452">
    <property type="entry name" value="Starch-binding domain-like"/>
    <property type="match status" value="1"/>
</dbReference>
<dbReference type="RefSeq" id="WP_323467623.1">
    <property type="nucleotide sequence ID" value="NZ_CP144224.1"/>
</dbReference>
<organism evidence="2 3">
    <name type="scientific">Alkalihalophilus pseudofirmus</name>
    <name type="common">Bacillus pseudofirmus</name>
    <dbReference type="NCBI Taxonomy" id="79885"/>
    <lineage>
        <taxon>Bacteria</taxon>
        <taxon>Bacillati</taxon>
        <taxon>Bacillota</taxon>
        <taxon>Bacilli</taxon>
        <taxon>Bacillales</taxon>
        <taxon>Bacillaceae</taxon>
        <taxon>Alkalihalophilus</taxon>
    </lineage>
</organism>
<dbReference type="AlphaFoldDB" id="A0AAJ2NRV9"/>
<proteinExistence type="predicted"/>